<evidence type="ECO:0000313" key="3">
    <source>
        <dbReference type="EMBL" id="KAG6505301.1"/>
    </source>
</evidence>
<dbReference type="SMART" id="SM00751">
    <property type="entry name" value="BSD"/>
    <property type="match status" value="1"/>
</dbReference>
<feature type="region of interest" description="Disordered" evidence="1">
    <location>
        <begin position="390"/>
        <end position="473"/>
    </location>
</feature>
<sequence length="473" mass="52501">MDFFRSVFSADADLSTSQTSPRVDRDGDYNERGGEDAFGGESRSHNSPENDVDDRGDSGGWIFGGLIETFASKSESIIQTYRRDLAEFSSGLKEETSAFREIAARAVRNLPGSLGAGASLAQESLESVGEAIDDLGGSVWRGTAGIISQSKEAILSLESRADSGDESSSDPRLPASSAVSSRIYSRYEMLLLAIQSDVSTFTEDPEDTDNFSKWRSEFDLASKEEEMENLCNENDTLDGFLNKLVPSIVDYNTFWCHYFYKAHKLKQAEDVRAKLVKRVISREAEEDLSWDVDDEDEEKMDEKLRKEENPDQTGDVNVFGKPEEEKDSDVQLIVDTSTEQKSSVISEDRTLKGSDVKVNEKEISTSDNAEESKLIVDSLTSKLDETVLTEGKTDSAESSKDSEFSIISSQNSIPEEDDLGWDEIEDLPEDEEKKPGGSNATLLKVNLHKRLSAAEEDEDLSWDIKDDDEPIKP</sequence>
<reference evidence="3 4" key="1">
    <citation type="submission" date="2020-08" db="EMBL/GenBank/DDBJ databases">
        <title>Plant Genome Project.</title>
        <authorList>
            <person name="Zhang R.-G."/>
        </authorList>
    </citation>
    <scope>NUCLEOTIDE SEQUENCE [LARGE SCALE GENOMIC DNA]</scope>
    <source>
        <tissue evidence="3">Rhizome</tissue>
    </source>
</reference>
<accession>A0A8J5L9F0</accession>
<name>A0A8J5L9F0_ZINOF</name>
<comment type="caution">
    <text evidence="3">The sequence shown here is derived from an EMBL/GenBank/DDBJ whole genome shotgun (WGS) entry which is preliminary data.</text>
</comment>
<feature type="compositionally biased region" description="Basic and acidic residues" evidence="1">
    <location>
        <begin position="22"/>
        <end position="35"/>
    </location>
</feature>
<feature type="compositionally biased region" description="Acidic residues" evidence="1">
    <location>
        <begin position="290"/>
        <end position="299"/>
    </location>
</feature>
<feature type="compositionally biased region" description="Acidic residues" evidence="1">
    <location>
        <begin position="414"/>
        <end position="430"/>
    </location>
</feature>
<gene>
    <name evidence="3" type="ORF">ZIOFF_037656</name>
</gene>
<feature type="compositionally biased region" description="Basic and acidic residues" evidence="1">
    <location>
        <begin position="300"/>
        <end position="309"/>
    </location>
</feature>
<protein>
    <recommendedName>
        <fullName evidence="2">BSD domain-containing protein</fullName>
    </recommendedName>
</protein>
<evidence type="ECO:0000313" key="4">
    <source>
        <dbReference type="Proteomes" id="UP000734854"/>
    </source>
</evidence>
<dbReference type="Proteomes" id="UP000734854">
    <property type="component" value="Unassembled WGS sequence"/>
</dbReference>
<dbReference type="PANTHER" id="PTHR16019:SF5">
    <property type="entry name" value="BSD DOMAIN-CONTAINING PROTEIN 1"/>
    <property type="match status" value="1"/>
</dbReference>
<evidence type="ECO:0000256" key="1">
    <source>
        <dbReference type="SAM" id="MobiDB-lite"/>
    </source>
</evidence>
<dbReference type="Pfam" id="PF03909">
    <property type="entry name" value="BSD"/>
    <property type="match status" value="1"/>
</dbReference>
<dbReference type="AlphaFoldDB" id="A0A8J5L9F0"/>
<dbReference type="GO" id="GO:0005737">
    <property type="term" value="C:cytoplasm"/>
    <property type="evidence" value="ECO:0007669"/>
    <property type="project" value="TreeGrafter"/>
</dbReference>
<dbReference type="InterPro" id="IPR005607">
    <property type="entry name" value="BSD_dom"/>
</dbReference>
<feature type="region of interest" description="Disordered" evidence="1">
    <location>
        <begin position="1"/>
        <end position="58"/>
    </location>
</feature>
<dbReference type="InterPro" id="IPR051494">
    <property type="entry name" value="BSD_domain-containing"/>
</dbReference>
<feature type="compositionally biased region" description="Acidic residues" evidence="1">
    <location>
        <begin position="454"/>
        <end position="473"/>
    </location>
</feature>
<feature type="compositionally biased region" description="Basic and acidic residues" evidence="1">
    <location>
        <begin position="391"/>
        <end position="403"/>
    </location>
</feature>
<dbReference type="PANTHER" id="PTHR16019">
    <property type="entry name" value="SYNAPSE-ASSOCIATED PROTEIN"/>
    <property type="match status" value="1"/>
</dbReference>
<dbReference type="EMBL" id="JACMSC010000010">
    <property type="protein sequence ID" value="KAG6505301.1"/>
    <property type="molecule type" value="Genomic_DNA"/>
</dbReference>
<feature type="region of interest" description="Disordered" evidence="1">
    <location>
        <begin position="290"/>
        <end position="329"/>
    </location>
</feature>
<dbReference type="OrthoDB" id="73788at2759"/>
<feature type="compositionally biased region" description="Basic and acidic residues" evidence="1">
    <location>
        <begin position="42"/>
        <end position="57"/>
    </location>
</feature>
<dbReference type="PROSITE" id="PS50858">
    <property type="entry name" value="BSD"/>
    <property type="match status" value="1"/>
</dbReference>
<proteinExistence type="predicted"/>
<evidence type="ECO:0000259" key="2">
    <source>
        <dbReference type="PROSITE" id="PS50858"/>
    </source>
</evidence>
<keyword evidence="4" id="KW-1185">Reference proteome</keyword>
<feature type="domain" description="BSD" evidence="2">
    <location>
        <begin position="214"/>
        <end position="266"/>
    </location>
</feature>
<organism evidence="3 4">
    <name type="scientific">Zingiber officinale</name>
    <name type="common">Ginger</name>
    <name type="synonym">Amomum zingiber</name>
    <dbReference type="NCBI Taxonomy" id="94328"/>
    <lineage>
        <taxon>Eukaryota</taxon>
        <taxon>Viridiplantae</taxon>
        <taxon>Streptophyta</taxon>
        <taxon>Embryophyta</taxon>
        <taxon>Tracheophyta</taxon>
        <taxon>Spermatophyta</taxon>
        <taxon>Magnoliopsida</taxon>
        <taxon>Liliopsida</taxon>
        <taxon>Zingiberales</taxon>
        <taxon>Zingiberaceae</taxon>
        <taxon>Zingiber</taxon>
    </lineage>
</organism>